<evidence type="ECO:0000256" key="7">
    <source>
        <dbReference type="ARBA" id="ARBA00011893"/>
    </source>
</evidence>
<keyword evidence="15" id="KW-1185">Reference proteome</keyword>
<dbReference type="Gene3D" id="3.40.50.2020">
    <property type="match status" value="1"/>
</dbReference>
<dbReference type="GO" id="GO:0044209">
    <property type="term" value="P:AMP salvage"/>
    <property type="evidence" value="ECO:0007669"/>
    <property type="project" value="TreeGrafter"/>
</dbReference>
<comment type="subunit">
    <text evidence="6">Homodimer.</text>
</comment>
<feature type="compositionally biased region" description="Low complexity" evidence="12">
    <location>
        <begin position="18"/>
        <end position="39"/>
    </location>
</feature>
<keyword evidence="10" id="KW-0808">Transferase</keyword>
<keyword evidence="11" id="KW-0660">Purine salvage</keyword>
<proteinExistence type="inferred from homology"/>
<evidence type="ECO:0000256" key="12">
    <source>
        <dbReference type="SAM" id="MobiDB-lite"/>
    </source>
</evidence>
<comment type="similarity">
    <text evidence="5">Belongs to the purine/pyrimidine phosphoribosyltransferase family.</text>
</comment>
<name>A0AAN9V299_9PEZI</name>
<dbReference type="SUPFAM" id="SSF53271">
    <property type="entry name" value="PRTase-like"/>
    <property type="match status" value="1"/>
</dbReference>
<feature type="domain" description="Phosphoribosyltransferase" evidence="13">
    <location>
        <begin position="105"/>
        <end position="217"/>
    </location>
</feature>
<comment type="function">
    <text evidence="2">Catalyzes a salvage reaction resulting in the formation of AMP, that is energically less costly than de novo synthesis.</text>
</comment>
<dbReference type="GO" id="GO:0016208">
    <property type="term" value="F:AMP binding"/>
    <property type="evidence" value="ECO:0007669"/>
    <property type="project" value="TreeGrafter"/>
</dbReference>
<evidence type="ECO:0000256" key="5">
    <source>
        <dbReference type="ARBA" id="ARBA00008391"/>
    </source>
</evidence>
<dbReference type="GO" id="GO:0006168">
    <property type="term" value="P:adenine salvage"/>
    <property type="evidence" value="ECO:0007669"/>
    <property type="project" value="InterPro"/>
</dbReference>
<comment type="subcellular location">
    <subcellularLocation>
        <location evidence="3">Cytoplasm</location>
    </subcellularLocation>
</comment>
<dbReference type="GO" id="GO:0002055">
    <property type="term" value="F:adenine binding"/>
    <property type="evidence" value="ECO:0007669"/>
    <property type="project" value="TreeGrafter"/>
</dbReference>
<dbReference type="InterPro" id="IPR005764">
    <property type="entry name" value="Ade_phspho_trans"/>
</dbReference>
<evidence type="ECO:0000256" key="8">
    <source>
        <dbReference type="ARBA" id="ARBA00022490"/>
    </source>
</evidence>
<evidence type="ECO:0000256" key="6">
    <source>
        <dbReference type="ARBA" id="ARBA00011738"/>
    </source>
</evidence>
<comment type="pathway">
    <text evidence="4">Purine metabolism; AMP biosynthesis via salvage pathway; AMP from adenine: step 1/1.</text>
</comment>
<evidence type="ECO:0000259" key="13">
    <source>
        <dbReference type="Pfam" id="PF00156"/>
    </source>
</evidence>
<evidence type="ECO:0000256" key="1">
    <source>
        <dbReference type="ARBA" id="ARBA00000868"/>
    </source>
</evidence>
<dbReference type="GO" id="GO:0005737">
    <property type="term" value="C:cytoplasm"/>
    <property type="evidence" value="ECO:0007669"/>
    <property type="project" value="UniProtKB-SubCell"/>
</dbReference>
<dbReference type="InterPro" id="IPR000836">
    <property type="entry name" value="PRTase_dom"/>
</dbReference>
<evidence type="ECO:0000313" key="14">
    <source>
        <dbReference type="EMBL" id="KAK7757936.1"/>
    </source>
</evidence>
<dbReference type="GO" id="GO:0006166">
    <property type="term" value="P:purine ribonucleoside salvage"/>
    <property type="evidence" value="ECO:0007669"/>
    <property type="project" value="UniProtKB-KW"/>
</dbReference>
<sequence>MTAPAPSDSVVESVAPNATTESGAAAASTTTTTTHSSPDASRREPPSSAAGTAQLPSKSLAGKPEEMEKTKQLVISALQYHPDWPTPGVNFIDILPIFRSPAIFAALLDVLVYQIEETFSSNKPEVIVGLDARGFLFGPTLALRLGVPFVPVRKSGKLPGVCFTEVYQKEYGKDEFQIQADSIQKNQKVLIVDDILATGGTAAAAKKLVEQCGGEFLGYLFLIEITVLRGHEQRNLLGNQPLLALVED</sequence>
<reference evidence="14 15" key="1">
    <citation type="submission" date="2024-02" db="EMBL/GenBank/DDBJ databases">
        <title>De novo assembly and annotation of 12 fungi associated with fruit tree decline syndrome in Ontario, Canada.</title>
        <authorList>
            <person name="Sulman M."/>
            <person name="Ellouze W."/>
            <person name="Ilyukhin E."/>
        </authorList>
    </citation>
    <scope>NUCLEOTIDE SEQUENCE [LARGE SCALE GENOMIC DNA]</scope>
    <source>
        <strain evidence="14 15">M11/M66-122</strain>
    </source>
</reference>
<dbReference type="InterPro" id="IPR029057">
    <property type="entry name" value="PRTase-like"/>
</dbReference>
<dbReference type="FunFam" id="3.40.50.2020:FF:000004">
    <property type="entry name" value="Adenine phosphoribosyltransferase"/>
    <property type="match status" value="1"/>
</dbReference>
<dbReference type="EC" id="2.4.2.7" evidence="7"/>
<dbReference type="AlphaFoldDB" id="A0AAN9V299"/>
<dbReference type="InterPro" id="IPR050054">
    <property type="entry name" value="UPRTase/APRTase"/>
</dbReference>
<comment type="caution">
    <text evidence="14">The sequence shown here is derived from an EMBL/GenBank/DDBJ whole genome shotgun (WGS) entry which is preliminary data.</text>
</comment>
<dbReference type="PANTHER" id="PTHR32315:SF3">
    <property type="entry name" value="ADENINE PHOSPHORIBOSYLTRANSFERASE"/>
    <property type="match status" value="1"/>
</dbReference>
<comment type="catalytic activity">
    <reaction evidence="1">
        <text>AMP + diphosphate = 5-phospho-alpha-D-ribose 1-diphosphate + adenine</text>
        <dbReference type="Rhea" id="RHEA:16609"/>
        <dbReference type="ChEBI" id="CHEBI:16708"/>
        <dbReference type="ChEBI" id="CHEBI:33019"/>
        <dbReference type="ChEBI" id="CHEBI:58017"/>
        <dbReference type="ChEBI" id="CHEBI:456215"/>
        <dbReference type="EC" id="2.4.2.7"/>
    </reaction>
</comment>
<protein>
    <recommendedName>
        <fullName evidence="7">adenine phosphoribosyltransferase</fullName>
        <ecNumber evidence="7">2.4.2.7</ecNumber>
    </recommendedName>
</protein>
<dbReference type="Proteomes" id="UP001320420">
    <property type="component" value="Unassembled WGS sequence"/>
</dbReference>
<evidence type="ECO:0000256" key="9">
    <source>
        <dbReference type="ARBA" id="ARBA00022676"/>
    </source>
</evidence>
<dbReference type="HAMAP" id="MF_00004">
    <property type="entry name" value="Aden_phosphoribosyltr"/>
    <property type="match status" value="1"/>
</dbReference>
<keyword evidence="8" id="KW-0963">Cytoplasm</keyword>
<keyword evidence="9 14" id="KW-0328">Glycosyltransferase</keyword>
<dbReference type="NCBIfam" id="TIGR01090">
    <property type="entry name" value="apt"/>
    <property type="match status" value="1"/>
</dbReference>
<gene>
    <name evidence="14" type="primary">APT1</name>
    <name evidence="14" type="ORF">SLS62_000314</name>
</gene>
<evidence type="ECO:0000256" key="3">
    <source>
        <dbReference type="ARBA" id="ARBA00004496"/>
    </source>
</evidence>
<evidence type="ECO:0000256" key="2">
    <source>
        <dbReference type="ARBA" id="ARBA00003968"/>
    </source>
</evidence>
<dbReference type="PANTHER" id="PTHR32315">
    <property type="entry name" value="ADENINE PHOSPHORIBOSYLTRANSFERASE"/>
    <property type="match status" value="1"/>
</dbReference>
<dbReference type="Pfam" id="PF00156">
    <property type="entry name" value="Pribosyltran"/>
    <property type="match status" value="1"/>
</dbReference>
<dbReference type="GO" id="GO:0003999">
    <property type="term" value="F:adenine phosphoribosyltransferase activity"/>
    <property type="evidence" value="ECO:0007669"/>
    <property type="project" value="UniProtKB-EC"/>
</dbReference>
<organism evidence="14 15">
    <name type="scientific">Diatrype stigma</name>
    <dbReference type="NCBI Taxonomy" id="117547"/>
    <lineage>
        <taxon>Eukaryota</taxon>
        <taxon>Fungi</taxon>
        <taxon>Dikarya</taxon>
        <taxon>Ascomycota</taxon>
        <taxon>Pezizomycotina</taxon>
        <taxon>Sordariomycetes</taxon>
        <taxon>Xylariomycetidae</taxon>
        <taxon>Xylariales</taxon>
        <taxon>Diatrypaceae</taxon>
        <taxon>Diatrype</taxon>
    </lineage>
</organism>
<feature type="region of interest" description="Disordered" evidence="12">
    <location>
        <begin position="1"/>
        <end position="66"/>
    </location>
</feature>
<evidence type="ECO:0000256" key="10">
    <source>
        <dbReference type="ARBA" id="ARBA00022679"/>
    </source>
</evidence>
<evidence type="ECO:0000256" key="11">
    <source>
        <dbReference type="ARBA" id="ARBA00022726"/>
    </source>
</evidence>
<accession>A0AAN9V299</accession>
<dbReference type="NCBIfam" id="NF002636">
    <property type="entry name" value="PRK02304.1-5"/>
    <property type="match status" value="1"/>
</dbReference>
<evidence type="ECO:0000313" key="15">
    <source>
        <dbReference type="Proteomes" id="UP001320420"/>
    </source>
</evidence>
<dbReference type="CDD" id="cd06223">
    <property type="entry name" value="PRTases_typeI"/>
    <property type="match status" value="1"/>
</dbReference>
<evidence type="ECO:0000256" key="4">
    <source>
        <dbReference type="ARBA" id="ARBA00004659"/>
    </source>
</evidence>
<dbReference type="EMBL" id="JAKJXP020000001">
    <property type="protein sequence ID" value="KAK7757936.1"/>
    <property type="molecule type" value="Genomic_DNA"/>
</dbReference>